<sequence>MWNNLSYKKRFYRIIIGLILLICLSYKFAFQNTLLLKDNLEQLKTELRKIENAPYKLNMIQQKLDEIDTRIGDVNFEIDKGGYLIDIIGDFCKRNDLVLNEIPQKHVFNKENFNVVTFKVLIEGSFKRQLQLLNEIEDQPIIGKVRSVCFESKYDLKLKKKFLYGSYLFQSLKESN</sequence>
<accession>A0AAE3SG41</accession>
<proteinExistence type="predicted"/>
<reference evidence="1" key="1">
    <citation type="submission" date="2022-10" db="EMBL/GenBank/DDBJ databases">
        <authorList>
            <person name="Yu W.X."/>
        </authorList>
    </citation>
    <scope>NUCLEOTIDE SEQUENCE</scope>
    <source>
        <strain evidence="1">AAT</strain>
    </source>
</reference>
<evidence type="ECO:0000313" key="2">
    <source>
        <dbReference type="Proteomes" id="UP001209229"/>
    </source>
</evidence>
<dbReference type="EMBL" id="JAPDPJ010000039">
    <property type="protein sequence ID" value="MCW3787906.1"/>
    <property type="molecule type" value="Genomic_DNA"/>
</dbReference>
<protein>
    <submittedName>
        <fullName evidence="1">Uncharacterized protein</fullName>
    </submittedName>
</protein>
<evidence type="ECO:0000313" key="1">
    <source>
        <dbReference type="EMBL" id="MCW3787906.1"/>
    </source>
</evidence>
<name>A0AAE3SG41_9BACT</name>
<dbReference type="AlphaFoldDB" id="A0AAE3SG41"/>
<comment type="caution">
    <text evidence="1">The sequence shown here is derived from an EMBL/GenBank/DDBJ whole genome shotgun (WGS) entry which is preliminary data.</text>
</comment>
<keyword evidence="2" id="KW-1185">Reference proteome</keyword>
<gene>
    <name evidence="1" type="ORF">OM075_15630</name>
</gene>
<organism evidence="1 2">
    <name type="scientific">Plebeiibacterium sediminum</name>
    <dbReference type="NCBI Taxonomy" id="2992112"/>
    <lineage>
        <taxon>Bacteria</taxon>
        <taxon>Pseudomonadati</taxon>
        <taxon>Bacteroidota</taxon>
        <taxon>Bacteroidia</taxon>
        <taxon>Marinilabiliales</taxon>
        <taxon>Marinilabiliaceae</taxon>
        <taxon>Plebeiibacterium</taxon>
    </lineage>
</organism>
<dbReference type="Proteomes" id="UP001209229">
    <property type="component" value="Unassembled WGS sequence"/>
</dbReference>
<dbReference type="RefSeq" id="WP_301191470.1">
    <property type="nucleotide sequence ID" value="NZ_JAPDPJ010000039.1"/>
</dbReference>